<evidence type="ECO:0000313" key="1">
    <source>
        <dbReference type="EMBL" id="QPC44044.1"/>
    </source>
</evidence>
<proteinExistence type="predicted"/>
<organism evidence="1 2">
    <name type="scientific">Kaustia mangrovi</name>
    <dbReference type="NCBI Taxonomy" id="2593653"/>
    <lineage>
        <taxon>Bacteria</taxon>
        <taxon>Pseudomonadati</taxon>
        <taxon>Pseudomonadota</taxon>
        <taxon>Alphaproteobacteria</taxon>
        <taxon>Hyphomicrobiales</taxon>
        <taxon>Parvibaculaceae</taxon>
        <taxon>Kaustia</taxon>
    </lineage>
</organism>
<reference evidence="1 2" key="1">
    <citation type="submission" date="2020-06" db="EMBL/GenBank/DDBJ databases">
        <title>Genome sequence of 2 isolates from Red Sea Mangroves.</title>
        <authorList>
            <person name="Sefrji F."/>
            <person name="Michoud G."/>
            <person name="Merlino G."/>
            <person name="Daffonchio D."/>
        </authorList>
    </citation>
    <scope>NUCLEOTIDE SEQUENCE [LARGE SCALE GENOMIC DNA]</scope>
    <source>
        <strain evidence="1 2">R1DC25</strain>
    </source>
</reference>
<dbReference type="KEGG" id="kmn:HW532_15900"/>
<gene>
    <name evidence="1" type="ORF">HW532_15900</name>
</gene>
<name>A0A7S8C6D8_9HYPH</name>
<sequence>MTERLDHAVAVQPEPMFVSEAELRRRLGMGEKKWRRVRAEFERIGMPPADHITGMWFWPAVKAFLYRRAGLETSLDPSRSISVHEKEYWDET</sequence>
<protein>
    <submittedName>
        <fullName evidence="1">Uncharacterized protein</fullName>
    </submittedName>
</protein>
<accession>A0A7S8C6D8</accession>
<dbReference type="Proteomes" id="UP000593594">
    <property type="component" value="Chromosome"/>
</dbReference>
<dbReference type="AlphaFoldDB" id="A0A7S8C6D8"/>
<dbReference type="EMBL" id="CP058214">
    <property type="protein sequence ID" value="QPC44044.1"/>
    <property type="molecule type" value="Genomic_DNA"/>
</dbReference>
<dbReference type="RefSeq" id="WP_213161408.1">
    <property type="nucleotide sequence ID" value="NZ_CP058214.1"/>
</dbReference>
<keyword evidence="2" id="KW-1185">Reference proteome</keyword>
<evidence type="ECO:0000313" key="2">
    <source>
        <dbReference type="Proteomes" id="UP000593594"/>
    </source>
</evidence>